<proteinExistence type="predicted"/>
<comment type="caution">
    <text evidence="1">The sequence shown here is derived from an EMBL/GenBank/DDBJ whole genome shotgun (WGS) entry which is preliminary data.</text>
</comment>
<evidence type="ECO:0000313" key="2">
    <source>
        <dbReference type="Proteomes" id="UP000645007"/>
    </source>
</evidence>
<dbReference type="RefSeq" id="WP_191911857.1">
    <property type="nucleotide sequence ID" value="NZ_JABUXR010000017.1"/>
</dbReference>
<organism evidence="1 2">
    <name type="scientific">Limosilactobacillus urinaemulieris</name>
    <dbReference type="NCBI Taxonomy" id="2742600"/>
    <lineage>
        <taxon>Bacteria</taxon>
        <taxon>Bacillati</taxon>
        <taxon>Bacillota</taxon>
        <taxon>Bacilli</taxon>
        <taxon>Lactobacillales</taxon>
        <taxon>Lactobacillaceae</taxon>
        <taxon>Limosilactobacillus</taxon>
    </lineage>
</organism>
<name>A0ABR8ZLF0_9LACO</name>
<keyword evidence="2" id="KW-1185">Reference proteome</keyword>
<sequence length="324" mass="37775">MVKIDFAYCPKIADCIDAVKANELWLDGILNDSDKRKFVCPGKTCSAQITCANMDKTKIEQVRAPYFVFTKRNKTIHAPKCDFEEQVELLREKQDSETRISQENCDQISFRMNRPEDTKTMKLSISSDLSNEDKNDDNRELPEAEYAKRQITHSNYYLLSSLVDKYLIALKEDKLDSVRVLIEYPEKGYTYKLSTLFKRIHNIGITKDLKGKTKIFYGKAFINYNRDKTGYWISFQESFKTSKKKVLCFINAETIKNTVNYQFKERNLLKNNVDRELYVFIMGKVKETETSVYINIDPNNLDMMAVSIDDILLTKSFEVNSIED</sequence>
<evidence type="ECO:0000313" key="1">
    <source>
        <dbReference type="EMBL" id="MBD8086134.1"/>
    </source>
</evidence>
<dbReference type="EMBL" id="JABUXR010000017">
    <property type="protein sequence ID" value="MBD8086134.1"/>
    <property type="molecule type" value="Genomic_DNA"/>
</dbReference>
<accession>A0ABR8ZLF0</accession>
<dbReference type="Proteomes" id="UP000645007">
    <property type="component" value="Unassembled WGS sequence"/>
</dbReference>
<protein>
    <submittedName>
        <fullName evidence="1">Uncharacterized protein</fullName>
    </submittedName>
</protein>
<gene>
    <name evidence="1" type="ORF">HUK45_07805</name>
</gene>
<reference evidence="1 2" key="1">
    <citation type="submission" date="2020-06" db="EMBL/GenBank/DDBJ databases">
        <title>Limosilactobacillus sp. nov.</title>
        <authorList>
            <person name="Ksiezarek M."/>
            <person name="Goncalves Ribeiro T."/>
            <person name="Rocha J."/>
            <person name="Grosso F."/>
            <person name="Peixe L."/>
        </authorList>
    </citation>
    <scope>NUCLEOTIDE SEQUENCE [LARGE SCALE GENOMIC DNA]</scope>
    <source>
        <strain evidence="2">c9Ua_26_M</strain>
    </source>
</reference>